<organism evidence="2 3">
    <name type="scientific">Streptomyces lasiicapitis</name>
    <dbReference type="NCBI Taxonomy" id="1923961"/>
    <lineage>
        <taxon>Bacteria</taxon>
        <taxon>Bacillati</taxon>
        <taxon>Actinomycetota</taxon>
        <taxon>Actinomycetes</taxon>
        <taxon>Kitasatosporales</taxon>
        <taxon>Streptomycetaceae</taxon>
        <taxon>Streptomyces</taxon>
    </lineage>
</organism>
<evidence type="ECO:0000313" key="2">
    <source>
        <dbReference type="EMBL" id="GGO49831.1"/>
    </source>
</evidence>
<accession>A0ABQ2MCW7</accession>
<feature type="transmembrane region" description="Helical" evidence="1">
    <location>
        <begin position="53"/>
        <end position="76"/>
    </location>
</feature>
<evidence type="ECO:0000313" key="3">
    <source>
        <dbReference type="Proteomes" id="UP000656881"/>
    </source>
</evidence>
<protein>
    <submittedName>
        <fullName evidence="2">Uncharacterized protein</fullName>
    </submittedName>
</protein>
<comment type="caution">
    <text evidence="2">The sequence shown here is derived from an EMBL/GenBank/DDBJ whole genome shotgun (WGS) entry which is preliminary data.</text>
</comment>
<keyword evidence="1" id="KW-0472">Membrane</keyword>
<keyword evidence="1" id="KW-1133">Transmembrane helix</keyword>
<keyword evidence="1" id="KW-0812">Transmembrane</keyword>
<name>A0ABQ2MCW7_9ACTN</name>
<sequence>MGVESRQLPLSRHAAGPARRLVFVSYCVVSGAVAVAAGALASLLVEGLQVRLAVWLATAAVVAAGAGVVWGCTPLIPRRHVERVRPRTLRQPEGRRRS</sequence>
<dbReference type="Proteomes" id="UP000656881">
    <property type="component" value="Unassembled WGS sequence"/>
</dbReference>
<dbReference type="EMBL" id="BMNG01000011">
    <property type="protein sequence ID" value="GGO49831.1"/>
    <property type="molecule type" value="Genomic_DNA"/>
</dbReference>
<reference evidence="3" key="1">
    <citation type="journal article" date="2019" name="Int. J. Syst. Evol. Microbiol.">
        <title>The Global Catalogue of Microorganisms (GCM) 10K type strain sequencing project: providing services to taxonomists for standard genome sequencing and annotation.</title>
        <authorList>
            <consortium name="The Broad Institute Genomics Platform"/>
            <consortium name="The Broad Institute Genome Sequencing Center for Infectious Disease"/>
            <person name="Wu L."/>
            <person name="Ma J."/>
        </authorList>
    </citation>
    <scope>NUCLEOTIDE SEQUENCE [LARGE SCALE GENOMIC DNA]</scope>
    <source>
        <strain evidence="3">CGMCC 4.7349</strain>
    </source>
</reference>
<evidence type="ECO:0000256" key="1">
    <source>
        <dbReference type="SAM" id="Phobius"/>
    </source>
</evidence>
<feature type="transmembrane region" description="Helical" evidence="1">
    <location>
        <begin position="21"/>
        <end position="41"/>
    </location>
</feature>
<keyword evidence="3" id="KW-1185">Reference proteome</keyword>
<gene>
    <name evidence="2" type="ORF">GCM10012286_48700</name>
</gene>
<proteinExistence type="predicted"/>